<evidence type="ECO:0000313" key="1">
    <source>
        <dbReference type="EMBL" id="KIJ11914.1"/>
    </source>
</evidence>
<gene>
    <name evidence="1" type="ORF">PAXINDRAFT_15245</name>
</gene>
<dbReference type="PANTHER" id="PTHR46579:SF1">
    <property type="entry name" value="F5_8 TYPE C DOMAIN-CONTAINING PROTEIN"/>
    <property type="match status" value="1"/>
</dbReference>
<dbReference type="EMBL" id="KN819371">
    <property type="protein sequence ID" value="KIJ11914.1"/>
    <property type="molecule type" value="Genomic_DNA"/>
</dbReference>
<evidence type="ECO:0000313" key="2">
    <source>
        <dbReference type="Proteomes" id="UP000053647"/>
    </source>
</evidence>
<dbReference type="PANTHER" id="PTHR46579">
    <property type="entry name" value="F5/8 TYPE C DOMAIN-CONTAINING PROTEIN-RELATED"/>
    <property type="match status" value="1"/>
</dbReference>
<dbReference type="HOGENOM" id="CLU_045634_1_0_1"/>
<reference evidence="1 2" key="1">
    <citation type="submission" date="2014-06" db="EMBL/GenBank/DDBJ databases">
        <authorList>
            <consortium name="DOE Joint Genome Institute"/>
            <person name="Kuo A."/>
            <person name="Kohler A."/>
            <person name="Nagy L.G."/>
            <person name="Floudas D."/>
            <person name="Copeland A."/>
            <person name="Barry K.W."/>
            <person name="Cichocki N."/>
            <person name="Veneault-Fourrey C."/>
            <person name="LaButti K."/>
            <person name="Lindquist E.A."/>
            <person name="Lipzen A."/>
            <person name="Lundell T."/>
            <person name="Morin E."/>
            <person name="Murat C."/>
            <person name="Sun H."/>
            <person name="Tunlid A."/>
            <person name="Henrissat B."/>
            <person name="Grigoriev I.V."/>
            <person name="Hibbett D.S."/>
            <person name="Martin F."/>
            <person name="Nordberg H.P."/>
            <person name="Cantor M.N."/>
            <person name="Hua S.X."/>
        </authorList>
    </citation>
    <scope>NUCLEOTIDE SEQUENCE [LARGE SCALE GENOMIC DNA]</scope>
    <source>
        <strain evidence="1 2">ATCC 200175</strain>
    </source>
</reference>
<keyword evidence="2" id="KW-1185">Reference proteome</keyword>
<accession>A0A0C9ST87</accession>
<dbReference type="OrthoDB" id="3239894at2759"/>
<sequence length="373" mass="42960">MDDNEELKFTLHPDDPAHFLKLLSALRLLIKHTITDADIEEADQLIREYCTGLIKLYGSSCVKPNHHYATHTTTFVRNFGPLHDFWTFLFERLNKVLKSFKTNNHSGSELETTFFCEFHRMCQSSRLTYSLLQQGTQTLQCEAAEIMLKASSEERGTVAGLAALSKELDEVHADAGQQYGLSPRRQCKIMTNNTYQLLAQTICFQSPETPVHCRSNCPVVPHSLPLNREATFFDYVTVKGKRYYASRSVRVKSSSLVQVGLPHADRERITYAHGEITEIFQFDQDIHHKNESMWFARMRWFKSWTGERDDIWDKFAAMNVRLWEIEEYHDKDTQLPALISPQWICGHLALKTVSIGANRIKVWATIDLAKAVL</sequence>
<reference evidence="2" key="2">
    <citation type="submission" date="2015-01" db="EMBL/GenBank/DDBJ databases">
        <title>Evolutionary Origins and Diversification of the Mycorrhizal Mutualists.</title>
        <authorList>
            <consortium name="DOE Joint Genome Institute"/>
            <consortium name="Mycorrhizal Genomics Consortium"/>
            <person name="Kohler A."/>
            <person name="Kuo A."/>
            <person name="Nagy L.G."/>
            <person name="Floudas D."/>
            <person name="Copeland A."/>
            <person name="Barry K.W."/>
            <person name="Cichocki N."/>
            <person name="Veneault-Fourrey C."/>
            <person name="LaButti K."/>
            <person name="Lindquist E.A."/>
            <person name="Lipzen A."/>
            <person name="Lundell T."/>
            <person name="Morin E."/>
            <person name="Murat C."/>
            <person name="Riley R."/>
            <person name="Ohm R."/>
            <person name="Sun H."/>
            <person name="Tunlid A."/>
            <person name="Henrissat B."/>
            <person name="Grigoriev I.V."/>
            <person name="Hibbett D.S."/>
            <person name="Martin F."/>
        </authorList>
    </citation>
    <scope>NUCLEOTIDE SEQUENCE [LARGE SCALE GENOMIC DNA]</scope>
    <source>
        <strain evidence="2">ATCC 200175</strain>
    </source>
</reference>
<dbReference type="Proteomes" id="UP000053647">
    <property type="component" value="Unassembled WGS sequence"/>
</dbReference>
<dbReference type="AlphaFoldDB" id="A0A0C9ST87"/>
<name>A0A0C9ST87_PAXIN</name>
<organism evidence="1 2">
    <name type="scientific">Paxillus involutus ATCC 200175</name>
    <dbReference type="NCBI Taxonomy" id="664439"/>
    <lineage>
        <taxon>Eukaryota</taxon>
        <taxon>Fungi</taxon>
        <taxon>Dikarya</taxon>
        <taxon>Basidiomycota</taxon>
        <taxon>Agaricomycotina</taxon>
        <taxon>Agaricomycetes</taxon>
        <taxon>Agaricomycetidae</taxon>
        <taxon>Boletales</taxon>
        <taxon>Paxilineae</taxon>
        <taxon>Paxillaceae</taxon>
        <taxon>Paxillus</taxon>
    </lineage>
</organism>
<protein>
    <submittedName>
        <fullName evidence="1">Uncharacterized protein</fullName>
    </submittedName>
</protein>
<proteinExistence type="predicted"/>